<sequence>MLVRVDFNVPLDDQGKVADDTRIKATLTTIRYLLEQGARVILISHLGRPKGKVVEKLRLDDVARRLGELLGREIKKVNDCIGPEAAKAAEELKEGEVLLLENLRFHPEEEKNDPGFAKELASFAEVYINDAFGTAHRAHASTAGVADYLPAAAGFLMEKEIKALGSILSDPDRPFLAVLGGAKVADKIGVLKSLVGKVDAILLGGGMANTFLKAKGSELGDSLVDDQNLEFARKFLDMAAERGVRVELPVDLVIASGDQDPVQVVDSGSVPSGWRALDIGPRTADLYAQLIKEAKTAFWNGPMGVFEEDQFAHGSEMVARALSEEGLISVVGGGDSLAVLEKYGLGGQVTHASTGGGASLEFLEGRELPGVAVLMK</sequence>
<dbReference type="PRINTS" id="PR00477">
    <property type="entry name" value="PHGLYCKINASE"/>
</dbReference>
<dbReference type="Gene3D" id="3.40.50.1260">
    <property type="entry name" value="Phosphoglycerate kinase, N-terminal domain"/>
    <property type="match status" value="2"/>
</dbReference>
<dbReference type="FunFam" id="3.40.50.1260:FF:000031">
    <property type="entry name" value="Phosphoglycerate kinase 1"/>
    <property type="match status" value="1"/>
</dbReference>
<dbReference type="InterPro" id="IPR001576">
    <property type="entry name" value="Phosphoglycerate_kinase"/>
</dbReference>
<keyword evidence="18" id="KW-1185">Reference proteome</keyword>
<evidence type="ECO:0000256" key="3">
    <source>
        <dbReference type="ARBA" id="ARBA00008982"/>
    </source>
</evidence>
<dbReference type="GO" id="GO:0043531">
    <property type="term" value="F:ADP binding"/>
    <property type="evidence" value="ECO:0007669"/>
    <property type="project" value="TreeGrafter"/>
</dbReference>
<evidence type="ECO:0000256" key="8">
    <source>
        <dbReference type="ARBA" id="ARBA00022679"/>
    </source>
</evidence>
<feature type="binding site" evidence="13 15">
    <location>
        <position position="187"/>
    </location>
    <ligand>
        <name>ATP</name>
        <dbReference type="ChEBI" id="CHEBI:30616"/>
    </ligand>
</feature>
<dbReference type="Pfam" id="PF00162">
    <property type="entry name" value="PGK"/>
    <property type="match status" value="1"/>
</dbReference>
<keyword evidence="12 13" id="KW-0324">Glycolysis</keyword>
<evidence type="ECO:0000256" key="11">
    <source>
        <dbReference type="ARBA" id="ARBA00022840"/>
    </source>
</evidence>
<evidence type="ECO:0000313" key="17">
    <source>
        <dbReference type="EMBL" id="CEO87706.1"/>
    </source>
</evidence>
<keyword evidence="10 13" id="KW-0418">Kinase</keyword>
<feature type="binding site" evidence="13 14">
    <location>
        <begin position="45"/>
        <end position="48"/>
    </location>
    <ligand>
        <name>substrate</name>
    </ligand>
</feature>
<comment type="catalytic activity">
    <reaction evidence="1 13 16">
        <text>(2R)-3-phosphoglycerate + ATP = (2R)-3-phospho-glyceroyl phosphate + ADP</text>
        <dbReference type="Rhea" id="RHEA:14801"/>
        <dbReference type="ChEBI" id="CHEBI:30616"/>
        <dbReference type="ChEBI" id="CHEBI:57604"/>
        <dbReference type="ChEBI" id="CHEBI:58272"/>
        <dbReference type="ChEBI" id="CHEBI:456216"/>
        <dbReference type="EC" id="2.7.2.3"/>
    </reaction>
</comment>
<reference evidence="18" key="1">
    <citation type="submission" date="2015-01" db="EMBL/GenBank/DDBJ databases">
        <authorList>
            <person name="Manzoor Shahid"/>
            <person name="Zubair Saima"/>
        </authorList>
    </citation>
    <scope>NUCLEOTIDE SEQUENCE [LARGE SCALE GENOMIC DNA]</scope>
    <source>
        <strain evidence="18">Sp3</strain>
    </source>
</reference>
<feature type="binding site" evidence="14">
    <location>
        <position position="137"/>
    </location>
    <ligand>
        <name>(2R)-3-phosphoglycerate</name>
        <dbReference type="ChEBI" id="CHEBI:58272"/>
    </ligand>
</feature>
<feature type="binding site" evidence="13 15">
    <location>
        <begin position="333"/>
        <end position="336"/>
    </location>
    <ligand>
        <name>ATP</name>
        <dbReference type="ChEBI" id="CHEBI:30616"/>
    </ligand>
</feature>
<feature type="binding site" evidence="13 15">
    <location>
        <position position="307"/>
    </location>
    <ligand>
        <name>ATP</name>
        <dbReference type="ChEBI" id="CHEBI:30616"/>
    </ligand>
</feature>
<evidence type="ECO:0000256" key="9">
    <source>
        <dbReference type="ARBA" id="ARBA00022741"/>
    </source>
</evidence>
<protein>
    <recommendedName>
        <fullName evidence="6 13">Phosphoglycerate kinase</fullName>
        <ecNumber evidence="5 13">2.7.2.3</ecNumber>
    </recommendedName>
</protein>
<feature type="binding site" evidence="14">
    <location>
        <position position="104"/>
    </location>
    <ligand>
        <name>(2R)-3-phosphoglycerate</name>
        <dbReference type="ChEBI" id="CHEBI:58272"/>
    </ligand>
</feature>
<dbReference type="SUPFAM" id="SSF53748">
    <property type="entry name" value="Phosphoglycerate kinase"/>
    <property type="match status" value="1"/>
</dbReference>
<dbReference type="HAMAP" id="MF_00145">
    <property type="entry name" value="Phosphoglyc_kinase"/>
    <property type="match status" value="1"/>
</dbReference>
<evidence type="ECO:0000256" key="15">
    <source>
        <dbReference type="PIRSR" id="PIRSR000724-2"/>
    </source>
</evidence>
<dbReference type="CDD" id="cd00318">
    <property type="entry name" value="Phosphoglycerate_kinase"/>
    <property type="match status" value="1"/>
</dbReference>
<dbReference type="PANTHER" id="PTHR11406:SF23">
    <property type="entry name" value="PHOSPHOGLYCERATE KINASE 1, CHLOROPLASTIC-RELATED"/>
    <property type="match status" value="1"/>
</dbReference>
<dbReference type="InterPro" id="IPR015824">
    <property type="entry name" value="Phosphoglycerate_kinase_N"/>
</dbReference>
<dbReference type="GO" id="GO:0006094">
    <property type="term" value="P:gluconeogenesis"/>
    <property type="evidence" value="ECO:0007669"/>
    <property type="project" value="TreeGrafter"/>
</dbReference>
<keyword evidence="11 13" id="KW-0067">ATP-binding</keyword>
<feature type="binding site" evidence="13">
    <location>
        <position position="104"/>
    </location>
    <ligand>
        <name>substrate</name>
    </ligand>
</feature>
<dbReference type="EMBL" id="CDRZ01000024">
    <property type="protein sequence ID" value="CEO87706.1"/>
    <property type="molecule type" value="Genomic_DNA"/>
</dbReference>
<evidence type="ECO:0000256" key="5">
    <source>
        <dbReference type="ARBA" id="ARBA00013061"/>
    </source>
</evidence>
<feature type="binding site" evidence="13">
    <location>
        <position position="22"/>
    </location>
    <ligand>
        <name>substrate</name>
    </ligand>
</feature>
<dbReference type="Proteomes" id="UP000046155">
    <property type="component" value="Unassembled WGS sequence"/>
</dbReference>
<dbReference type="GO" id="GO:0005829">
    <property type="term" value="C:cytosol"/>
    <property type="evidence" value="ECO:0007669"/>
    <property type="project" value="TreeGrafter"/>
</dbReference>
<keyword evidence="8 13" id="KW-0808">Transferase</keyword>
<dbReference type="UniPathway" id="UPA00109">
    <property type="reaction ID" value="UER00185"/>
</dbReference>
<evidence type="ECO:0000256" key="12">
    <source>
        <dbReference type="ARBA" id="ARBA00023152"/>
    </source>
</evidence>
<dbReference type="PIRSF" id="PIRSF000724">
    <property type="entry name" value="Pgk"/>
    <property type="match status" value="1"/>
</dbReference>
<dbReference type="FunFam" id="3.40.50.1260:FF:000006">
    <property type="entry name" value="Phosphoglycerate kinase"/>
    <property type="match status" value="1"/>
</dbReference>
<evidence type="ECO:0000256" key="6">
    <source>
        <dbReference type="ARBA" id="ARBA00016471"/>
    </source>
</evidence>
<feature type="binding site" evidence="13">
    <location>
        <position position="137"/>
    </location>
    <ligand>
        <name>substrate</name>
    </ligand>
</feature>
<dbReference type="InterPro" id="IPR036043">
    <property type="entry name" value="Phosphoglycerate_kinase_sf"/>
</dbReference>
<evidence type="ECO:0000313" key="18">
    <source>
        <dbReference type="Proteomes" id="UP000046155"/>
    </source>
</evidence>
<comment type="similarity">
    <text evidence="3 13 16">Belongs to the phosphoglycerate kinase family.</text>
</comment>
<evidence type="ECO:0000256" key="14">
    <source>
        <dbReference type="PIRSR" id="PIRSR000724-1"/>
    </source>
</evidence>
<keyword evidence="9 13" id="KW-0547">Nucleotide-binding</keyword>
<evidence type="ECO:0000256" key="4">
    <source>
        <dbReference type="ARBA" id="ARBA00011245"/>
    </source>
</evidence>
<evidence type="ECO:0000256" key="1">
    <source>
        <dbReference type="ARBA" id="ARBA00000642"/>
    </source>
</evidence>
<dbReference type="PANTHER" id="PTHR11406">
    <property type="entry name" value="PHOSPHOGLYCERATE KINASE"/>
    <property type="match status" value="1"/>
</dbReference>
<keyword evidence="7 13" id="KW-0963">Cytoplasm</keyword>
<dbReference type="GO" id="GO:0004618">
    <property type="term" value="F:phosphoglycerate kinase activity"/>
    <property type="evidence" value="ECO:0007669"/>
    <property type="project" value="UniProtKB-UniRule"/>
</dbReference>
<evidence type="ECO:0000256" key="10">
    <source>
        <dbReference type="ARBA" id="ARBA00022777"/>
    </source>
</evidence>
<accession>A0A0B7MIA5</accession>
<evidence type="ECO:0000256" key="7">
    <source>
        <dbReference type="ARBA" id="ARBA00022490"/>
    </source>
</evidence>
<proteinExistence type="inferred from homology"/>
<comment type="pathway">
    <text evidence="2 13">Carbohydrate degradation; glycolysis; pyruvate from D-glyceraldehyde 3-phosphate: step 2/5.</text>
</comment>
<evidence type="ECO:0000256" key="13">
    <source>
        <dbReference type="HAMAP-Rule" id="MF_00145"/>
    </source>
</evidence>
<evidence type="ECO:0000256" key="16">
    <source>
        <dbReference type="RuleBase" id="RU000532"/>
    </source>
</evidence>
<name>A0A0B7MIA5_9FIRM</name>
<comment type="caution">
    <text evidence="13">Lacks conserved residue(s) required for the propagation of feature annotation.</text>
</comment>
<dbReference type="EC" id="2.7.2.3" evidence="5 13"/>
<gene>
    <name evidence="13 17" type="primary">pgk</name>
    <name evidence="17" type="ORF">SSCH_120016</name>
</gene>
<organism evidence="17 18">
    <name type="scientific">Syntrophaceticus schinkii</name>
    <dbReference type="NCBI Taxonomy" id="499207"/>
    <lineage>
        <taxon>Bacteria</taxon>
        <taxon>Bacillati</taxon>
        <taxon>Bacillota</taxon>
        <taxon>Clostridia</taxon>
        <taxon>Thermoanaerobacterales</taxon>
        <taxon>Thermoanaerobacterales Family III. Incertae Sedis</taxon>
        <taxon>Syntrophaceticus</taxon>
    </lineage>
</organism>
<dbReference type="GO" id="GO:0005524">
    <property type="term" value="F:ATP binding"/>
    <property type="evidence" value="ECO:0007669"/>
    <property type="project" value="UniProtKB-KW"/>
</dbReference>
<comment type="subcellular location">
    <subcellularLocation>
        <location evidence="13">Cytoplasm</location>
    </subcellularLocation>
</comment>
<comment type="subunit">
    <text evidence="4 13">Monomer.</text>
</comment>
<feature type="binding site" evidence="14">
    <location>
        <position position="22"/>
    </location>
    <ligand>
        <name>(2R)-3-phosphoglycerate</name>
        <dbReference type="ChEBI" id="CHEBI:58272"/>
    </ligand>
</feature>
<dbReference type="AlphaFoldDB" id="A0A0B7MIA5"/>
<feature type="binding site" evidence="13 14">
    <location>
        <begin position="6"/>
        <end position="8"/>
    </location>
    <ligand>
        <name>substrate</name>
    </ligand>
</feature>
<evidence type="ECO:0000256" key="2">
    <source>
        <dbReference type="ARBA" id="ARBA00004838"/>
    </source>
</evidence>
<dbReference type="GO" id="GO:0006096">
    <property type="term" value="P:glycolytic process"/>
    <property type="evidence" value="ECO:0007669"/>
    <property type="project" value="UniProtKB-UniRule"/>
</dbReference>